<reference evidence="2" key="1">
    <citation type="journal article" date="2016" name="Genome Announc.">
        <title>Draft Genome Sequences of Five Rapidly Growing Mycobacterium Species, M. thermoresistibile, M. fortuitum subsp. acetamidolyticum, M. canariasense, M. brisbanense, and M. novocastrense.</title>
        <authorList>
            <person name="Katahira K."/>
            <person name="Ogura Y."/>
            <person name="Gotoh Y."/>
            <person name="Hayashi T."/>
        </authorList>
    </citation>
    <scope>NUCLEOTIDE SEQUENCE [LARGE SCALE GENOMIC DNA]</scope>
    <source>
        <strain evidence="2">JCM15654</strain>
    </source>
</reference>
<dbReference type="STRING" id="146020.RMCB_1262"/>
<organism evidence="1 2">
    <name type="scientific">Mycolicibacterium brisbanense</name>
    <dbReference type="NCBI Taxonomy" id="146020"/>
    <lineage>
        <taxon>Bacteria</taxon>
        <taxon>Bacillati</taxon>
        <taxon>Actinomycetota</taxon>
        <taxon>Actinomycetes</taxon>
        <taxon>Mycobacteriales</taxon>
        <taxon>Mycobacteriaceae</taxon>
        <taxon>Mycolicibacterium</taxon>
    </lineage>
</organism>
<evidence type="ECO:0000313" key="1">
    <source>
        <dbReference type="EMBL" id="GAS87166.1"/>
    </source>
</evidence>
<dbReference type="RefSeq" id="WP_063979586.1">
    <property type="nucleotide sequence ID" value="NZ_BCSX01000016.1"/>
</dbReference>
<gene>
    <name evidence="1" type="ORF">RMCB_1262</name>
</gene>
<dbReference type="EMBL" id="BCSX01000016">
    <property type="protein sequence ID" value="GAS87166.1"/>
    <property type="molecule type" value="Genomic_DNA"/>
</dbReference>
<dbReference type="AlphaFoldDB" id="A0A100VW82"/>
<accession>A0A100VW82</accession>
<comment type="caution">
    <text evidence="1">The sequence shown here is derived from an EMBL/GenBank/DDBJ whole genome shotgun (WGS) entry which is preliminary data.</text>
</comment>
<dbReference type="Gene3D" id="1.10.8.1060">
    <property type="entry name" value="Corynebacterium glutamicum thioredoxin-dependent arsenate reductase, N-terminal domain"/>
    <property type="match status" value="1"/>
</dbReference>
<proteinExistence type="predicted"/>
<name>A0A100VW82_9MYCO</name>
<reference evidence="2" key="2">
    <citation type="submission" date="2016-02" db="EMBL/GenBank/DDBJ databases">
        <title>Draft genome sequence of five rapidly growing Mycobacterium species.</title>
        <authorList>
            <person name="Katahira K."/>
            <person name="Gotou Y."/>
            <person name="Iida K."/>
            <person name="Ogura Y."/>
            <person name="Hayashi T."/>
        </authorList>
    </citation>
    <scope>NUCLEOTIDE SEQUENCE [LARGE SCALE GENOMIC DNA]</scope>
    <source>
        <strain evidence="2">JCM15654</strain>
    </source>
</reference>
<sequence>MVEESSDVAAATFRELVNRAIVHGHRPDRTTVVGPATWASIDLLAQEHPDATPDHIACAFDAFDAEHRHDCRIGVQQSGAEHVVATEEFVVIKDLVAQLSITYPDVDSGTVADVVRRIYADLDGHTVREFLPLVVEQVARQRLA</sequence>
<dbReference type="Proteomes" id="UP000069620">
    <property type="component" value="Unassembled WGS sequence"/>
</dbReference>
<dbReference type="OrthoDB" id="4628880at2"/>
<dbReference type="NCBIfam" id="NF046112">
    <property type="entry name" value="MSMEG_6209_Nter"/>
    <property type="match status" value="1"/>
</dbReference>
<keyword evidence="2" id="KW-1185">Reference proteome</keyword>
<protein>
    <submittedName>
        <fullName evidence="1">Uncharacterized protein</fullName>
    </submittedName>
</protein>
<evidence type="ECO:0000313" key="2">
    <source>
        <dbReference type="Proteomes" id="UP000069620"/>
    </source>
</evidence>